<protein>
    <submittedName>
        <fullName evidence="3">Uncharacterized protein with SCP/PR1 domains</fullName>
    </submittedName>
</protein>
<dbReference type="HOGENOM" id="CLU_1028969_0_0_2"/>
<dbReference type="EnsemblBacteria" id="ABK78623">
    <property type="protein sequence ID" value="ABK78623"/>
    <property type="gene ID" value="CENSYa_2019"/>
</dbReference>
<dbReference type="AlphaFoldDB" id="A0RZ56"/>
<proteinExistence type="predicted"/>
<gene>
    <name evidence="3" type="ordered locus">CENSYa_2019</name>
</gene>
<evidence type="ECO:0000313" key="3">
    <source>
        <dbReference type="EMBL" id="ABK78623.1"/>
    </source>
</evidence>
<feature type="domain" description="SCP" evidence="2">
    <location>
        <begin position="168"/>
        <end position="313"/>
    </location>
</feature>
<sequence>MRRIYAGMLCSASQATNSRHAHLEPLETDCSHLYVFDGGHFRCVRCGHLRQARPYKKRRAARAVPGMALLAVLAVAGAGVYLGVLHFDVSRQDIEAQAMGIYDAIPIDAAEDAILGAFSAETGNTLYSSIPAGAIDAAENVAAEISQYPPFRTESGFDHAAVESYIFRLTNEERVAYGIEPLYRTPEIDGIALGHSRDMYDRDYFEHETPEGLGPTGRGQEAGYDCRKNYLGYYTYGLAENIAYGHTYSSYMQEGIPSTYGWLAGEEDLARQLVDGWMNSPGHRENILEEKYNRIGVGVYIGESEEVYATQNFC</sequence>
<organism evidence="3 4">
    <name type="scientific">Cenarchaeum symbiosum (strain A)</name>
    <dbReference type="NCBI Taxonomy" id="414004"/>
    <lineage>
        <taxon>Archaea</taxon>
        <taxon>Nitrososphaerota</taxon>
        <taxon>Candidatus Cenarchaeales</taxon>
        <taxon>Candidatus Cenarchaeaceae</taxon>
        <taxon>Candidatus Cenarchaeum</taxon>
    </lineage>
</organism>
<keyword evidence="1" id="KW-1133">Transmembrane helix</keyword>
<dbReference type="Gene3D" id="3.40.33.10">
    <property type="entry name" value="CAP"/>
    <property type="match status" value="1"/>
</dbReference>
<dbReference type="STRING" id="414004.CENSYa_2019"/>
<keyword evidence="1" id="KW-0812">Transmembrane</keyword>
<reference evidence="3 4" key="1">
    <citation type="journal article" date="2006" name="Proc. Natl. Acad. Sci. U.S.A.">
        <title>Genomic analysis of the uncultivated marine crenarchaeote Cenarchaeum symbiosum.</title>
        <authorList>
            <person name="Hallam S.J."/>
            <person name="Konstantinidis K.T."/>
            <person name="Putnam N."/>
            <person name="Schleper C."/>
            <person name="Watanabe Y."/>
            <person name="Sugahara J."/>
            <person name="Preston C."/>
            <person name="de la Torre J."/>
            <person name="Richardson P.M."/>
            <person name="DeLong E.F."/>
        </authorList>
    </citation>
    <scope>NUCLEOTIDE SEQUENCE [LARGE SCALE GENOMIC DNA]</scope>
    <source>
        <strain evidence="4">A</strain>
    </source>
</reference>
<dbReference type="EMBL" id="DP000238">
    <property type="protein sequence ID" value="ABK78623.1"/>
    <property type="molecule type" value="Genomic_DNA"/>
</dbReference>
<accession>A0RZ56</accession>
<feature type="transmembrane region" description="Helical" evidence="1">
    <location>
        <begin position="63"/>
        <end position="84"/>
    </location>
</feature>
<dbReference type="InterPro" id="IPR035940">
    <property type="entry name" value="CAP_sf"/>
</dbReference>
<keyword evidence="1" id="KW-0472">Membrane</keyword>
<evidence type="ECO:0000256" key="1">
    <source>
        <dbReference type="SAM" id="Phobius"/>
    </source>
</evidence>
<dbReference type="SUPFAM" id="SSF55797">
    <property type="entry name" value="PR-1-like"/>
    <property type="match status" value="1"/>
</dbReference>
<dbReference type="CDD" id="cd05379">
    <property type="entry name" value="CAP_bacterial"/>
    <property type="match status" value="1"/>
</dbReference>
<dbReference type="PANTHER" id="PTHR31157:SF1">
    <property type="entry name" value="SCP DOMAIN-CONTAINING PROTEIN"/>
    <property type="match status" value="1"/>
</dbReference>
<evidence type="ECO:0000313" key="4">
    <source>
        <dbReference type="Proteomes" id="UP000000758"/>
    </source>
</evidence>
<keyword evidence="4" id="KW-1185">Reference proteome</keyword>
<dbReference type="PANTHER" id="PTHR31157">
    <property type="entry name" value="SCP DOMAIN-CONTAINING PROTEIN"/>
    <property type="match status" value="1"/>
</dbReference>
<dbReference type="Pfam" id="PF00188">
    <property type="entry name" value="CAP"/>
    <property type="match status" value="1"/>
</dbReference>
<evidence type="ECO:0000259" key="2">
    <source>
        <dbReference type="Pfam" id="PF00188"/>
    </source>
</evidence>
<dbReference type="KEGG" id="csy:CENSYa_2019"/>
<dbReference type="Proteomes" id="UP000000758">
    <property type="component" value="Chromosome"/>
</dbReference>
<dbReference type="InterPro" id="IPR014044">
    <property type="entry name" value="CAP_dom"/>
</dbReference>
<name>A0RZ56_CENSY</name>